<evidence type="ECO:0000256" key="1">
    <source>
        <dbReference type="SAM" id="MobiDB-lite"/>
    </source>
</evidence>
<evidence type="ECO:0000313" key="2">
    <source>
        <dbReference type="RefSeq" id="XP_028139114.1"/>
    </source>
</evidence>
<dbReference type="InParanoid" id="A0A6P7FRW5"/>
<reference evidence="2" key="1">
    <citation type="submission" date="2025-08" db="UniProtKB">
        <authorList>
            <consortium name="RefSeq"/>
        </authorList>
    </citation>
    <scope>IDENTIFICATION</scope>
    <source>
        <tissue evidence="2">Whole insect</tissue>
    </source>
</reference>
<gene>
    <name evidence="2" type="primary">LOC114333441</name>
</gene>
<accession>A0A6P7FRW5</accession>
<dbReference type="AlphaFoldDB" id="A0A6P7FRW5"/>
<feature type="compositionally biased region" description="Polar residues" evidence="1">
    <location>
        <begin position="48"/>
        <end position="84"/>
    </location>
</feature>
<proteinExistence type="predicted"/>
<feature type="region of interest" description="Disordered" evidence="1">
    <location>
        <begin position="48"/>
        <end position="86"/>
    </location>
</feature>
<protein>
    <submittedName>
        <fullName evidence="2">Uncharacterized protein LOC114333441</fullName>
    </submittedName>
</protein>
<dbReference type="RefSeq" id="XP_028139114.1">
    <property type="nucleotide sequence ID" value="XM_028283313.1"/>
</dbReference>
<organism evidence="2">
    <name type="scientific">Diabrotica virgifera virgifera</name>
    <name type="common">western corn rootworm</name>
    <dbReference type="NCBI Taxonomy" id="50390"/>
    <lineage>
        <taxon>Eukaryota</taxon>
        <taxon>Metazoa</taxon>
        <taxon>Ecdysozoa</taxon>
        <taxon>Arthropoda</taxon>
        <taxon>Hexapoda</taxon>
        <taxon>Insecta</taxon>
        <taxon>Pterygota</taxon>
        <taxon>Neoptera</taxon>
        <taxon>Endopterygota</taxon>
        <taxon>Coleoptera</taxon>
        <taxon>Polyphaga</taxon>
        <taxon>Cucujiformia</taxon>
        <taxon>Chrysomeloidea</taxon>
        <taxon>Chrysomelidae</taxon>
        <taxon>Galerucinae</taxon>
        <taxon>Diabroticina</taxon>
        <taxon>Diabroticites</taxon>
        <taxon>Diabrotica</taxon>
    </lineage>
</organism>
<sequence length="111" mass="12869">MSHNINILSDIRILPPEPQEWFDENPDIDLTISQVLDAIENRQIDWTENGDFSSSGVPNPQPNSGSNVKIHPTISTTSDNTGSDVKNHQHYLCQCQKWKRREEHRQRTYEK</sequence>
<name>A0A6P7FRW5_DIAVI</name>